<dbReference type="EMBL" id="JAAQPH010000006">
    <property type="protein sequence ID" value="NIA68758.1"/>
    <property type="molecule type" value="Genomic_DNA"/>
</dbReference>
<dbReference type="Pfam" id="PF03435">
    <property type="entry name" value="Sacchrp_dh_NADP"/>
    <property type="match status" value="1"/>
</dbReference>
<dbReference type="PANTHER" id="PTHR43796:SF2">
    <property type="entry name" value="CARBOXYNORSPERMIDINE SYNTHASE"/>
    <property type="match status" value="1"/>
</dbReference>
<dbReference type="RefSeq" id="WP_167223700.1">
    <property type="nucleotide sequence ID" value="NZ_JAAQPH010000006.1"/>
</dbReference>
<dbReference type="Gene3D" id="3.40.50.720">
    <property type="entry name" value="NAD(P)-binding Rossmann-like Domain"/>
    <property type="match status" value="1"/>
</dbReference>
<dbReference type="InterPro" id="IPR036291">
    <property type="entry name" value="NAD(P)-bd_dom_sf"/>
</dbReference>
<evidence type="ECO:0000313" key="3">
    <source>
        <dbReference type="Proteomes" id="UP000761264"/>
    </source>
</evidence>
<dbReference type="InterPro" id="IPR005097">
    <property type="entry name" value="Sacchrp_dh_NADP-bd"/>
</dbReference>
<dbReference type="SUPFAM" id="SSF51735">
    <property type="entry name" value="NAD(P)-binding Rossmann-fold domains"/>
    <property type="match status" value="1"/>
</dbReference>
<evidence type="ECO:0000313" key="2">
    <source>
        <dbReference type="EMBL" id="NIA68758.1"/>
    </source>
</evidence>
<organism evidence="2 3">
    <name type="scientific">Pelagibius litoralis</name>
    <dbReference type="NCBI Taxonomy" id="374515"/>
    <lineage>
        <taxon>Bacteria</taxon>
        <taxon>Pseudomonadati</taxon>
        <taxon>Pseudomonadota</taxon>
        <taxon>Alphaproteobacteria</taxon>
        <taxon>Rhodospirillales</taxon>
        <taxon>Rhodovibrionaceae</taxon>
        <taxon>Pelagibius</taxon>
    </lineage>
</organism>
<comment type="caution">
    <text evidence="2">The sequence shown here is derived from an EMBL/GenBank/DDBJ whole genome shotgun (WGS) entry which is preliminary data.</text>
</comment>
<evidence type="ECO:0000259" key="1">
    <source>
        <dbReference type="Pfam" id="PF03435"/>
    </source>
</evidence>
<dbReference type="Proteomes" id="UP000761264">
    <property type="component" value="Unassembled WGS sequence"/>
</dbReference>
<sequence>MTPQRVLVIGGYGVFGRKLCERLLRDPMVELLIGGRSQARAETLVEELRPDFPGRTLAAVTVDWDGPLDESLSRASPALVIHTAGPFQGRDYRVAEACIAQGCHYIDMADGRDFVTGFSSLDAAAKAAGVLAVAGASSVPALSAAAADHLRTGFKRIDEIVIGITPGNRAPRGRAVVEAILSYSGKPLQVWHNGAWRNAFGWQGLQRRRLPGLGGRWFATCDVPDHALFPARYEGVRSVTFQAGLELSLLHLGLWALTWPVRWGLIGSLRPLTGLLLAVAKCLGPFGSDRGGMFVELTGLDRLDRPSHRRWSLRAGTGHGPTIPVVPAAILAGKLLRGEIAVRGARPCLDFMSLEEFREHVRDLDIFFCEDVPARAA</sequence>
<accession>A0A967CC15</accession>
<proteinExistence type="predicted"/>
<dbReference type="PANTHER" id="PTHR43796">
    <property type="entry name" value="CARBOXYNORSPERMIDINE SYNTHASE"/>
    <property type="match status" value="1"/>
</dbReference>
<protein>
    <recommendedName>
        <fullName evidence="1">Saccharopine dehydrogenase NADP binding domain-containing protein</fullName>
    </recommendedName>
</protein>
<gene>
    <name evidence="2" type="ORF">HBA54_09160</name>
</gene>
<keyword evidence="3" id="KW-1185">Reference proteome</keyword>
<reference evidence="2" key="1">
    <citation type="submission" date="2020-03" db="EMBL/GenBank/DDBJ databases">
        <title>Genome of Pelagibius litoralis DSM 21314T.</title>
        <authorList>
            <person name="Wang G."/>
        </authorList>
    </citation>
    <scope>NUCLEOTIDE SEQUENCE</scope>
    <source>
        <strain evidence="2">DSM 21314</strain>
    </source>
</reference>
<name>A0A967CC15_9PROT</name>
<dbReference type="AlphaFoldDB" id="A0A967CC15"/>
<feature type="domain" description="Saccharopine dehydrogenase NADP binding" evidence="1">
    <location>
        <begin position="6"/>
        <end position="133"/>
    </location>
</feature>